<organism evidence="1 2">
    <name type="scientific">Marinifilum flexuosum</name>
    <dbReference type="NCBI Taxonomy" id="1117708"/>
    <lineage>
        <taxon>Bacteria</taxon>
        <taxon>Pseudomonadati</taxon>
        <taxon>Bacteroidota</taxon>
        <taxon>Bacteroidia</taxon>
        <taxon>Marinilabiliales</taxon>
        <taxon>Marinifilaceae</taxon>
    </lineage>
</organism>
<dbReference type="OrthoDB" id="9779322at2"/>
<reference evidence="1 2" key="1">
    <citation type="submission" date="2018-09" db="EMBL/GenBank/DDBJ databases">
        <title>Genomic Encyclopedia of Archaeal and Bacterial Type Strains, Phase II (KMG-II): from individual species to whole genera.</title>
        <authorList>
            <person name="Goeker M."/>
        </authorList>
    </citation>
    <scope>NUCLEOTIDE SEQUENCE [LARGE SCALE GENOMIC DNA]</scope>
    <source>
        <strain evidence="1 2">DSM 21950</strain>
    </source>
</reference>
<name>A0A419X6B1_9BACT</name>
<accession>A0A419X6B1</accession>
<sequence>MNINVKESFIEKFGKYFGEETDLPIAFWYGNDLLQEEEIRPKNWMCIIGQLNRIRKGESLSFSADSVSCGGGKTYCGFSEFMPGLADFLSIGKERYLQNPEIAQKVINQFPVYNAPAKYISFKRWDQLLEEDEPEVIIFFAKPDVLSGLFTLSNYDQSELQSTIVPFSSGCGSIITFPYQESQKENPKAILGMFDVSARPYVPANTLSLAIPMKKMLDMIANMDESFLATDEWTKVKNRISR</sequence>
<dbReference type="RefSeq" id="WP_120238169.1">
    <property type="nucleotide sequence ID" value="NZ_RAPQ01000008.1"/>
</dbReference>
<dbReference type="InterPro" id="IPR003748">
    <property type="entry name" value="DUF169"/>
</dbReference>
<gene>
    <name evidence="1" type="ORF">BXY64_0254</name>
</gene>
<dbReference type="Pfam" id="PF02596">
    <property type="entry name" value="DUF169"/>
    <property type="match status" value="1"/>
</dbReference>
<dbReference type="AlphaFoldDB" id="A0A419X6B1"/>
<comment type="caution">
    <text evidence="1">The sequence shown here is derived from an EMBL/GenBank/DDBJ whole genome shotgun (WGS) entry which is preliminary data.</text>
</comment>
<dbReference type="EMBL" id="RAPQ01000008">
    <property type="protein sequence ID" value="RKE03261.1"/>
    <property type="molecule type" value="Genomic_DNA"/>
</dbReference>
<protein>
    <submittedName>
        <fullName evidence="1">COG2043 family uncharacterized protein</fullName>
    </submittedName>
</protein>
<keyword evidence="2" id="KW-1185">Reference proteome</keyword>
<evidence type="ECO:0000313" key="1">
    <source>
        <dbReference type="EMBL" id="RKE03261.1"/>
    </source>
</evidence>
<evidence type="ECO:0000313" key="2">
    <source>
        <dbReference type="Proteomes" id="UP000284531"/>
    </source>
</evidence>
<dbReference type="Proteomes" id="UP000284531">
    <property type="component" value="Unassembled WGS sequence"/>
</dbReference>
<proteinExistence type="predicted"/>